<organism evidence="2 3">
    <name type="scientific">Datura stramonium</name>
    <name type="common">Jimsonweed</name>
    <name type="synonym">Common thornapple</name>
    <dbReference type="NCBI Taxonomy" id="4076"/>
    <lineage>
        <taxon>Eukaryota</taxon>
        <taxon>Viridiplantae</taxon>
        <taxon>Streptophyta</taxon>
        <taxon>Embryophyta</taxon>
        <taxon>Tracheophyta</taxon>
        <taxon>Spermatophyta</taxon>
        <taxon>Magnoliopsida</taxon>
        <taxon>eudicotyledons</taxon>
        <taxon>Gunneridae</taxon>
        <taxon>Pentapetalae</taxon>
        <taxon>asterids</taxon>
        <taxon>lamiids</taxon>
        <taxon>Solanales</taxon>
        <taxon>Solanaceae</taxon>
        <taxon>Solanoideae</taxon>
        <taxon>Datureae</taxon>
        <taxon>Datura</taxon>
    </lineage>
</organism>
<feature type="compositionally biased region" description="Polar residues" evidence="1">
    <location>
        <begin position="81"/>
        <end position="90"/>
    </location>
</feature>
<feature type="non-terminal residue" evidence="2">
    <location>
        <position position="1"/>
    </location>
</feature>
<name>A0ABS8S7H4_DATST</name>
<dbReference type="Proteomes" id="UP000823775">
    <property type="component" value="Unassembled WGS sequence"/>
</dbReference>
<dbReference type="EMBL" id="JACEIK010000304">
    <property type="protein sequence ID" value="MCD7454490.1"/>
    <property type="molecule type" value="Genomic_DNA"/>
</dbReference>
<evidence type="ECO:0000256" key="1">
    <source>
        <dbReference type="SAM" id="MobiDB-lite"/>
    </source>
</evidence>
<evidence type="ECO:0000313" key="3">
    <source>
        <dbReference type="Proteomes" id="UP000823775"/>
    </source>
</evidence>
<feature type="region of interest" description="Disordered" evidence="1">
    <location>
        <begin position="71"/>
        <end position="90"/>
    </location>
</feature>
<reference evidence="2 3" key="1">
    <citation type="journal article" date="2021" name="BMC Genomics">
        <title>Datura genome reveals duplications of psychoactive alkaloid biosynthetic genes and high mutation rate following tissue culture.</title>
        <authorList>
            <person name="Rajewski A."/>
            <person name="Carter-House D."/>
            <person name="Stajich J."/>
            <person name="Litt A."/>
        </authorList>
    </citation>
    <scope>NUCLEOTIDE SEQUENCE [LARGE SCALE GENOMIC DNA]</scope>
    <source>
        <strain evidence="2">AR-01</strain>
    </source>
</reference>
<sequence>ERDELGTKYKLDDNTSSAGDIFLSFLVKVIQIGVSCSVESPKERKRISDVVAELISLRKLFLEQAYWKDKGVGGRRRSNSHNKTQLGKQN</sequence>
<evidence type="ECO:0000313" key="2">
    <source>
        <dbReference type="EMBL" id="MCD7454490.1"/>
    </source>
</evidence>
<proteinExistence type="predicted"/>
<protein>
    <submittedName>
        <fullName evidence="2">Uncharacterized protein</fullName>
    </submittedName>
</protein>
<accession>A0ABS8S7H4</accession>
<keyword evidence="3" id="KW-1185">Reference proteome</keyword>
<comment type="caution">
    <text evidence="2">The sequence shown here is derived from an EMBL/GenBank/DDBJ whole genome shotgun (WGS) entry which is preliminary data.</text>
</comment>
<gene>
    <name evidence="2" type="ORF">HAX54_025069</name>
</gene>